<dbReference type="GO" id="GO:0005576">
    <property type="term" value="C:extracellular region"/>
    <property type="evidence" value="ECO:0007669"/>
    <property type="project" value="UniProtKB-SubCell"/>
</dbReference>
<dbReference type="SUPFAM" id="SSF64518">
    <property type="entry name" value="Phase 1 flagellin"/>
    <property type="match status" value="1"/>
</dbReference>
<name>A0A1T5B451_9SPHN</name>
<keyword evidence="9" id="KW-0969">Cilium</keyword>
<dbReference type="EMBL" id="FUYP01000005">
    <property type="protein sequence ID" value="SKB41889.1"/>
    <property type="molecule type" value="Genomic_DNA"/>
</dbReference>
<evidence type="ECO:0000256" key="5">
    <source>
        <dbReference type="ARBA" id="ARBA00022525"/>
    </source>
</evidence>
<keyword evidence="10" id="KW-1185">Reference proteome</keyword>
<evidence type="ECO:0000259" key="7">
    <source>
        <dbReference type="Pfam" id="PF00460"/>
    </source>
</evidence>
<dbReference type="GO" id="GO:0005198">
    <property type="term" value="F:structural molecule activity"/>
    <property type="evidence" value="ECO:0007669"/>
    <property type="project" value="InterPro"/>
</dbReference>
<proteinExistence type="inferred from homology"/>
<comment type="subcellular location">
    <subcellularLocation>
        <location evidence="1">Bacterial flagellum basal body</location>
    </subcellularLocation>
    <subcellularLocation>
        <location evidence="2">Secreted</location>
    </subcellularLocation>
</comment>
<feature type="domain" description="Flagellar hook-associated protein FlgK helical" evidence="8">
    <location>
        <begin position="97"/>
        <end position="322"/>
    </location>
</feature>
<dbReference type="NCBIfam" id="TIGR02492">
    <property type="entry name" value="flgK_ends"/>
    <property type="match status" value="1"/>
</dbReference>
<reference evidence="10" key="1">
    <citation type="submission" date="2017-02" db="EMBL/GenBank/DDBJ databases">
        <authorList>
            <person name="Varghese N."/>
            <person name="Submissions S."/>
        </authorList>
    </citation>
    <scope>NUCLEOTIDE SEQUENCE [LARGE SCALE GENOMIC DNA]</scope>
    <source>
        <strain evidence="10">R11H</strain>
    </source>
</reference>
<dbReference type="PANTHER" id="PTHR30033">
    <property type="entry name" value="FLAGELLAR HOOK-ASSOCIATED PROTEIN 1"/>
    <property type="match status" value="1"/>
</dbReference>
<protein>
    <recommendedName>
        <fullName evidence="4">Flagellar hook-associated protein 1</fullName>
    </recommendedName>
</protein>
<dbReference type="GO" id="GO:0044780">
    <property type="term" value="P:bacterial-type flagellum assembly"/>
    <property type="evidence" value="ECO:0007669"/>
    <property type="project" value="InterPro"/>
</dbReference>
<evidence type="ECO:0000313" key="9">
    <source>
        <dbReference type="EMBL" id="SKB41889.1"/>
    </source>
</evidence>
<gene>
    <name evidence="9" type="ORF">SAMN06295937_1005111</name>
</gene>
<evidence type="ECO:0000256" key="3">
    <source>
        <dbReference type="ARBA" id="ARBA00009677"/>
    </source>
</evidence>
<dbReference type="Pfam" id="PF00460">
    <property type="entry name" value="Flg_bb_rod"/>
    <property type="match status" value="1"/>
</dbReference>
<dbReference type="Pfam" id="PF22638">
    <property type="entry name" value="FlgK_D1"/>
    <property type="match status" value="1"/>
</dbReference>
<dbReference type="RefSeq" id="WP_079637710.1">
    <property type="nucleotide sequence ID" value="NZ_FUYP01000005.1"/>
</dbReference>
<organism evidence="9 10">
    <name type="scientific">Sphingopyxis flava</name>
    <dbReference type="NCBI Taxonomy" id="1507287"/>
    <lineage>
        <taxon>Bacteria</taxon>
        <taxon>Pseudomonadati</taxon>
        <taxon>Pseudomonadota</taxon>
        <taxon>Alphaproteobacteria</taxon>
        <taxon>Sphingomonadales</taxon>
        <taxon>Sphingomonadaceae</taxon>
        <taxon>Sphingopyxis</taxon>
    </lineage>
</organism>
<dbReference type="InterPro" id="IPR053927">
    <property type="entry name" value="FlgK_helical"/>
</dbReference>
<evidence type="ECO:0000259" key="8">
    <source>
        <dbReference type="Pfam" id="PF22638"/>
    </source>
</evidence>
<dbReference type="InterPro" id="IPR002371">
    <property type="entry name" value="FlgK"/>
</dbReference>
<keyword evidence="5" id="KW-0964">Secreted</keyword>
<evidence type="ECO:0000256" key="2">
    <source>
        <dbReference type="ARBA" id="ARBA00004613"/>
    </source>
</evidence>
<dbReference type="InterPro" id="IPR001444">
    <property type="entry name" value="Flag_bb_rod_N"/>
</dbReference>
<evidence type="ECO:0000313" key="10">
    <source>
        <dbReference type="Proteomes" id="UP000190044"/>
    </source>
</evidence>
<keyword evidence="9" id="KW-0966">Cell projection</keyword>
<comment type="similarity">
    <text evidence="3">Belongs to the flagella basal body rod proteins family.</text>
</comment>
<accession>A0A1T5B451</accession>
<evidence type="ECO:0000256" key="1">
    <source>
        <dbReference type="ARBA" id="ARBA00004117"/>
    </source>
</evidence>
<feature type="domain" description="Flagellar basal body rod protein N-terminal" evidence="7">
    <location>
        <begin position="7"/>
        <end position="34"/>
    </location>
</feature>
<dbReference type="GO" id="GO:0009424">
    <property type="term" value="C:bacterial-type flagellum hook"/>
    <property type="evidence" value="ECO:0007669"/>
    <property type="project" value="InterPro"/>
</dbReference>
<dbReference type="GO" id="GO:0009425">
    <property type="term" value="C:bacterial-type flagellum basal body"/>
    <property type="evidence" value="ECO:0007669"/>
    <property type="project" value="UniProtKB-SubCell"/>
</dbReference>
<evidence type="ECO:0000256" key="6">
    <source>
        <dbReference type="ARBA" id="ARBA00023143"/>
    </source>
</evidence>
<dbReference type="AlphaFoldDB" id="A0A1T5B451"/>
<dbReference type="Proteomes" id="UP000190044">
    <property type="component" value="Unassembled WGS sequence"/>
</dbReference>
<sequence>MSDLLGIGASGLRAYSAALATIGDNIANAQSPGYARRTLQLRAAQAAGGDTPFVRGNIRPGGVDINGISRSVDAWLIEDARISSGGAERTATRLAWMDRVESALSDDTNGIASGLTSLFTTADQLTADPANRTLRSQFLQAADDIASGFRTAAGQLSDMADGIAGAAASEVETFNANLDALEAVNIGLRKARPGSTGEASLLDERDRLLDTLSAHAGVSASFDDRGAATLRVSGSGELLVGGGEVHRVAVASGADGRLSFSVAGGAPFDTASGSLAGLSEAANHVADQRAALDATAADFAGQLNAAHQAGIDANGNAGSPLFTGTTAATLTATALTPDQVAAADAAGSNGNMLALGAMRGANDPEAKWSGFLASQAQATASARAQDSAAATRADAANAARSAVSEIDLDREAGDLLRFQQAYSAAARTIQVAREAVQTLLNAI</sequence>
<evidence type="ECO:0000256" key="4">
    <source>
        <dbReference type="ARBA" id="ARBA00016244"/>
    </source>
</evidence>
<keyword evidence="6" id="KW-0975">Bacterial flagellum</keyword>
<dbReference type="OrthoDB" id="7181295at2"/>
<keyword evidence="9" id="KW-0282">Flagellum</keyword>